<dbReference type="AlphaFoldDB" id="A0A6N8NIB0"/>
<evidence type="ECO:0000313" key="1">
    <source>
        <dbReference type="EMBL" id="MWR89830.1"/>
    </source>
</evidence>
<reference evidence="1 2" key="1">
    <citation type="submission" date="2019-12" db="EMBL/GenBank/DDBJ databases">
        <title>Enteriobacteria Tanzani isolates_8377-8380.</title>
        <authorList>
            <person name="Subbiah M."/>
            <person name="Call D."/>
        </authorList>
    </citation>
    <scope>NUCLEOTIDE SEQUENCE [LARGE SCALE GENOMIC DNA]</scope>
    <source>
        <strain evidence="1 2">8379wE6</strain>
    </source>
</reference>
<proteinExistence type="predicted"/>
<dbReference type="EMBL" id="WTQQ01000250">
    <property type="protein sequence ID" value="MWR89830.1"/>
    <property type="molecule type" value="Genomic_DNA"/>
</dbReference>
<dbReference type="Proteomes" id="UP000436482">
    <property type="component" value="Unassembled WGS sequence"/>
</dbReference>
<name>A0A6N8NIB0_ECOLX</name>
<organism evidence="1 2">
    <name type="scientific">Escherichia coli</name>
    <dbReference type="NCBI Taxonomy" id="562"/>
    <lineage>
        <taxon>Bacteria</taxon>
        <taxon>Pseudomonadati</taxon>
        <taxon>Pseudomonadota</taxon>
        <taxon>Gammaproteobacteria</taxon>
        <taxon>Enterobacterales</taxon>
        <taxon>Enterobacteriaceae</taxon>
        <taxon>Escherichia</taxon>
    </lineage>
</organism>
<protein>
    <submittedName>
        <fullName evidence="1">Molecular chaperone DnaJ</fullName>
    </submittedName>
</protein>
<sequence length="191" mass="20749">MTTITKERIELFIKNPLENGLTRGEQMELARIALASLGAEPVSQTYNLPELIEGMEVSIDVSTCDADLGNRYFGTVTEALELDTAKNGYILLVQDAEPNFDVNGNSPVTPDGWVIVPKKLTAENGAKGVLSGEFSETTFISCPECFGDDDCETCDGSGRIEIKVPVSWTTIKTIWAKGCEYFSIVAPQQDG</sequence>
<accession>A0A6N8NIB0</accession>
<comment type="caution">
    <text evidence="1">The sequence shown here is derived from an EMBL/GenBank/DDBJ whole genome shotgun (WGS) entry which is preliminary data.</text>
</comment>
<evidence type="ECO:0000313" key="2">
    <source>
        <dbReference type="Proteomes" id="UP000436482"/>
    </source>
</evidence>
<gene>
    <name evidence="1" type="ORF">GP979_16240</name>
</gene>